<comment type="caution">
    <text evidence="1">The sequence shown here is derived from an EMBL/GenBank/DDBJ whole genome shotgun (WGS) entry which is preliminary data.</text>
</comment>
<dbReference type="STRING" id="1304284.L21TH_0008"/>
<protein>
    <submittedName>
        <fullName evidence="1">Putative membrane protein</fullName>
    </submittedName>
</protein>
<accession>R1AYX2</accession>
<evidence type="ECO:0000313" key="1">
    <source>
        <dbReference type="EMBL" id="EOD01902.1"/>
    </source>
</evidence>
<dbReference type="Proteomes" id="UP000013378">
    <property type="component" value="Unassembled WGS sequence"/>
</dbReference>
<gene>
    <name evidence="1" type="ORF">L21TH_0008</name>
</gene>
<name>R1AYX2_9FIRM</name>
<organism evidence="1 2">
    <name type="scientific">Caldisalinibacter kiritimatiensis</name>
    <dbReference type="NCBI Taxonomy" id="1304284"/>
    <lineage>
        <taxon>Bacteria</taxon>
        <taxon>Bacillati</taxon>
        <taxon>Bacillota</taxon>
        <taxon>Tissierellia</taxon>
        <taxon>Tissierellales</taxon>
        <taxon>Thermohalobacteraceae</taxon>
        <taxon>Caldisalinibacter</taxon>
    </lineage>
</organism>
<proteinExistence type="predicted"/>
<sequence length="345" mass="39664">MLTFKVIDDIEVIFENEEGDFDEIKIGDEIIVIVDNRNRAREIYVHREREENSNQDEISGVITDIDLVGIFHIEIDDNEYSLDEDAEVTIDGDEADLNDLEVGMEVEVELEDDVVVEIEAERIEVREVKGIIKAIDLVGNYHIKIGDKRYDLDEEADVTIDGDEADLNDLEVGMEAEIELEDDVVIKIEAENVEMTFEGKIIDIDDNELTIKKDDDIQITYEVSDDVEIEIEGIRNEDIDDLNIGDYGEFKVLNDLIIEIDIDNKVEEVEGTIIAIYENTEGIVLTIEVYDDNEYQYLLSDEVKIYMDDEDDEDEENWDVNDLAVNQEGEFVIVNNVITKIYIED</sequence>
<dbReference type="RefSeq" id="WP_006305119.1">
    <property type="nucleotide sequence ID" value="NZ_ARZA01000001.1"/>
</dbReference>
<dbReference type="EMBL" id="ARZA01000001">
    <property type="protein sequence ID" value="EOD01902.1"/>
    <property type="molecule type" value="Genomic_DNA"/>
</dbReference>
<reference evidence="1 2" key="1">
    <citation type="journal article" date="2015" name="Geomicrobiol. J.">
        <title>Caldisalinibacter kiritimatiensis gen. nov., sp. nov., a moderately thermohalophilic thiosulfate-reducing bacterium from a hypersaline microbial mat.</title>
        <authorList>
            <person name="Ben Hania W."/>
            <person name="Joseph M."/>
            <person name="Fiebig A."/>
            <person name="Bunk B."/>
            <person name="Klenk H.-P."/>
            <person name="Fardeau M.-L."/>
            <person name="Spring S."/>
        </authorList>
    </citation>
    <scope>NUCLEOTIDE SEQUENCE [LARGE SCALE GENOMIC DNA]</scope>
    <source>
        <strain evidence="1 2">L21-TH-D2</strain>
    </source>
</reference>
<dbReference type="OrthoDB" id="1439314at1239"/>
<keyword evidence="2" id="KW-1185">Reference proteome</keyword>
<dbReference type="AlphaFoldDB" id="R1AYX2"/>
<evidence type="ECO:0000313" key="2">
    <source>
        <dbReference type="Proteomes" id="UP000013378"/>
    </source>
</evidence>